<dbReference type="Proteomes" id="UP000265716">
    <property type="component" value="Unassembled WGS sequence"/>
</dbReference>
<evidence type="ECO:0000313" key="1">
    <source>
        <dbReference type="EMBL" id="RHY68547.1"/>
    </source>
</evidence>
<reference evidence="1 2" key="1">
    <citation type="submission" date="2018-08" db="EMBL/GenBank/DDBJ databases">
        <title>Aphanomyces genome sequencing and annotation.</title>
        <authorList>
            <person name="Minardi D."/>
            <person name="Oidtmann B."/>
            <person name="Van Der Giezen M."/>
            <person name="Studholme D.J."/>
        </authorList>
    </citation>
    <scope>NUCLEOTIDE SEQUENCE [LARGE SCALE GENOMIC DNA]</scope>
    <source>
        <strain evidence="1 2">SA</strain>
    </source>
</reference>
<organism evidence="1 2">
    <name type="scientific">Aphanomyces astaci</name>
    <name type="common">Crayfish plague agent</name>
    <dbReference type="NCBI Taxonomy" id="112090"/>
    <lineage>
        <taxon>Eukaryota</taxon>
        <taxon>Sar</taxon>
        <taxon>Stramenopiles</taxon>
        <taxon>Oomycota</taxon>
        <taxon>Saprolegniomycetes</taxon>
        <taxon>Saprolegniales</taxon>
        <taxon>Verrucalvaceae</taxon>
        <taxon>Aphanomyces</taxon>
    </lineage>
</organism>
<proteinExistence type="predicted"/>
<feature type="non-terminal residue" evidence="1">
    <location>
        <position position="1"/>
    </location>
</feature>
<name>A0A397DV70_APHAT</name>
<dbReference type="AlphaFoldDB" id="A0A397DV70"/>
<protein>
    <submittedName>
        <fullName evidence="1">Uncharacterized protein</fullName>
    </submittedName>
</protein>
<evidence type="ECO:0000313" key="2">
    <source>
        <dbReference type="Proteomes" id="UP000265716"/>
    </source>
</evidence>
<gene>
    <name evidence="1" type="ORF">DYB38_004196</name>
</gene>
<dbReference type="VEuPathDB" id="FungiDB:H257_04789"/>
<sequence>HFELTTIVLQGEGLTTQATQCTGIEAKWSIKGPTRAFRVLDGDTKKLRRHIDDAVLRPSSEPPLPPPVLDDVAPKLIDPIMEYLAEHRSAKFLEARAAKDRARAPPEIRTRGCRTIHRVGLRWLRGKFCSEEQKFASAVDVYTKFHGFKFERYCSLDGSLATFDKLRKAVEKRESTTLSDSHLASVLLSALPDCIAHDVQVWRGARPSIPYTQLRELLPQHWHELTQKYPDFLGPKPTAHAPMAVKTEAATPTAAAPNVVTITAVIPTAATPKAANKESRLRTDAINVTKVRFATTAIATTRAIGPMISSMMIIIVWLLQSCTPSKMTGEAAVAAPTKVAPVKIPEETTIVVVVVA</sequence>
<dbReference type="EMBL" id="QUTC01003738">
    <property type="protein sequence ID" value="RHY68547.1"/>
    <property type="molecule type" value="Genomic_DNA"/>
</dbReference>
<dbReference type="VEuPathDB" id="FungiDB:H257_10426"/>
<accession>A0A397DV70</accession>
<comment type="caution">
    <text evidence="1">The sequence shown here is derived from an EMBL/GenBank/DDBJ whole genome shotgun (WGS) entry which is preliminary data.</text>
</comment>